<feature type="transmembrane region" description="Helical" evidence="9">
    <location>
        <begin position="302"/>
        <end position="325"/>
    </location>
</feature>
<proteinExistence type="predicted"/>
<dbReference type="InterPro" id="IPR006153">
    <property type="entry name" value="Cation/H_exchanger_TM"/>
</dbReference>
<dbReference type="InterPro" id="IPR036721">
    <property type="entry name" value="RCK_C_sf"/>
</dbReference>
<dbReference type="Pfam" id="PF00999">
    <property type="entry name" value="Na_H_Exchanger"/>
    <property type="match status" value="1"/>
</dbReference>
<sequence>MLPEITDFAGPLTLVVAGLVLAILVTSLTGRLPIPAPALFLAGAAIASDVIPSLSADVGIITVERVAVIALIVILFNGGRDIGAHRLRQSLGDVSAIGLLGTFATAGALAVAAKVLLGLDWAVAGVLGAALAPTDPAVMFSVLGRREVGGRSGTVLEGEAGINDPAGIALLLGLVEVATHPGTSMLVVLQEFALAMGIGGALGLIGGKLLIEALGRLRLGDSGLYPVFALASAGLLYGVTSMAGGSGFSAVFVAGLLLGDARLPYAGEIDRFTVSLASLAEVAVFLALGLTIDIGGITGEDWLGGLLVFLVMAVLVRPLVVMLTLARSALSRPEKAFIAWSGLKGAVPILLAAFAVLGHVPDSQRIYDVVFVVVLASVVIQGGLVPTVAARLRIPMQLQPELPWELSVKLAEPPRDRVEITVEAGSSADGRRLEDLPLGNRAWVTLVVRDAHAVPPRPDLTLRAGDVLFLLGVDDEPLLADAFAGAC</sequence>
<dbReference type="InterPro" id="IPR006037">
    <property type="entry name" value="RCK_C"/>
</dbReference>
<keyword evidence="7" id="KW-0406">Ion transport</keyword>
<evidence type="ECO:0000256" key="4">
    <source>
        <dbReference type="ARBA" id="ARBA00022475"/>
    </source>
</evidence>
<dbReference type="Pfam" id="PF02080">
    <property type="entry name" value="TrkA_C"/>
    <property type="match status" value="1"/>
</dbReference>
<evidence type="ECO:0000256" key="3">
    <source>
        <dbReference type="ARBA" id="ARBA00022449"/>
    </source>
</evidence>
<evidence type="ECO:0000256" key="9">
    <source>
        <dbReference type="SAM" id="Phobius"/>
    </source>
</evidence>
<evidence type="ECO:0000256" key="1">
    <source>
        <dbReference type="ARBA" id="ARBA00004651"/>
    </source>
</evidence>
<feature type="transmembrane region" description="Helical" evidence="9">
    <location>
        <begin position="369"/>
        <end position="390"/>
    </location>
</feature>
<organism evidence="11 12">
    <name type="scientific">Paraconexibacter antarcticus</name>
    <dbReference type="NCBI Taxonomy" id="2949664"/>
    <lineage>
        <taxon>Bacteria</taxon>
        <taxon>Bacillati</taxon>
        <taxon>Actinomycetota</taxon>
        <taxon>Thermoleophilia</taxon>
        <taxon>Solirubrobacterales</taxon>
        <taxon>Paraconexibacteraceae</taxon>
        <taxon>Paraconexibacter</taxon>
    </lineage>
</organism>
<keyword evidence="2" id="KW-0813">Transport</keyword>
<dbReference type="EMBL" id="CP098502">
    <property type="protein sequence ID" value="UTI63390.1"/>
    <property type="molecule type" value="Genomic_DNA"/>
</dbReference>
<evidence type="ECO:0000256" key="7">
    <source>
        <dbReference type="ARBA" id="ARBA00023065"/>
    </source>
</evidence>
<name>A0ABY5DRR6_9ACTN</name>
<keyword evidence="6 9" id="KW-1133">Transmembrane helix</keyword>
<dbReference type="Gene3D" id="1.20.1530.20">
    <property type="match status" value="1"/>
</dbReference>
<keyword evidence="4" id="KW-1003">Cell membrane</keyword>
<feature type="transmembrane region" description="Helical" evidence="9">
    <location>
        <begin position="97"/>
        <end position="117"/>
    </location>
</feature>
<dbReference type="RefSeq" id="WP_254570115.1">
    <property type="nucleotide sequence ID" value="NZ_CP098502.1"/>
</dbReference>
<feature type="transmembrane region" description="Helical" evidence="9">
    <location>
        <begin position="246"/>
        <end position="265"/>
    </location>
</feature>
<accession>A0ABY5DRR6</accession>
<dbReference type="InterPro" id="IPR038770">
    <property type="entry name" value="Na+/solute_symporter_sf"/>
</dbReference>
<dbReference type="Gene3D" id="3.30.70.1450">
    <property type="entry name" value="Regulator of K+ conductance, C-terminal domain"/>
    <property type="match status" value="1"/>
</dbReference>
<dbReference type="Proteomes" id="UP001056035">
    <property type="component" value="Chromosome"/>
</dbReference>
<feature type="transmembrane region" description="Helical" evidence="9">
    <location>
        <begin position="337"/>
        <end position="357"/>
    </location>
</feature>
<evidence type="ECO:0000313" key="11">
    <source>
        <dbReference type="EMBL" id="UTI63390.1"/>
    </source>
</evidence>
<comment type="subcellular location">
    <subcellularLocation>
        <location evidence="1">Cell membrane</location>
        <topology evidence="1">Multi-pass membrane protein</topology>
    </subcellularLocation>
</comment>
<evidence type="ECO:0000313" key="12">
    <source>
        <dbReference type="Proteomes" id="UP001056035"/>
    </source>
</evidence>
<dbReference type="PANTHER" id="PTHR32507:SF7">
    <property type="entry name" value="K(+)_H(+) ANTIPORTER NHAP2"/>
    <property type="match status" value="1"/>
</dbReference>
<gene>
    <name evidence="11" type="ORF">NBH00_18820</name>
</gene>
<keyword evidence="12" id="KW-1185">Reference proteome</keyword>
<feature type="transmembrane region" description="Helical" evidence="9">
    <location>
        <begin position="192"/>
        <end position="211"/>
    </location>
</feature>
<reference evidence="11 12" key="1">
    <citation type="submission" date="2022-06" db="EMBL/GenBank/DDBJ databases">
        <title>Paraconexibacter antarcticus.</title>
        <authorList>
            <person name="Kim C.S."/>
        </authorList>
    </citation>
    <scope>NUCLEOTIDE SEQUENCE [LARGE SCALE GENOMIC DNA]</scope>
    <source>
        <strain evidence="11 12">02-257</strain>
    </source>
</reference>
<protein>
    <submittedName>
        <fullName evidence="11">Cation:proton antiporter</fullName>
    </submittedName>
</protein>
<keyword evidence="5 9" id="KW-0812">Transmembrane</keyword>
<evidence type="ECO:0000259" key="10">
    <source>
        <dbReference type="PROSITE" id="PS51202"/>
    </source>
</evidence>
<feature type="domain" description="RCK C-terminal" evidence="10">
    <location>
        <begin position="405"/>
        <end position="486"/>
    </location>
</feature>
<keyword evidence="8 9" id="KW-0472">Membrane</keyword>
<evidence type="ECO:0000256" key="8">
    <source>
        <dbReference type="ARBA" id="ARBA00023136"/>
    </source>
</evidence>
<evidence type="ECO:0000256" key="6">
    <source>
        <dbReference type="ARBA" id="ARBA00022989"/>
    </source>
</evidence>
<dbReference type="SUPFAM" id="SSF116726">
    <property type="entry name" value="TrkA C-terminal domain-like"/>
    <property type="match status" value="1"/>
</dbReference>
<evidence type="ECO:0000256" key="5">
    <source>
        <dbReference type="ARBA" id="ARBA00022692"/>
    </source>
</evidence>
<feature type="transmembrane region" description="Helical" evidence="9">
    <location>
        <begin position="12"/>
        <end position="34"/>
    </location>
</feature>
<feature type="transmembrane region" description="Helical" evidence="9">
    <location>
        <begin position="272"/>
        <end position="290"/>
    </location>
</feature>
<keyword evidence="3" id="KW-0050">Antiport</keyword>
<feature type="transmembrane region" description="Helical" evidence="9">
    <location>
        <begin position="54"/>
        <end position="76"/>
    </location>
</feature>
<evidence type="ECO:0000256" key="2">
    <source>
        <dbReference type="ARBA" id="ARBA00022448"/>
    </source>
</evidence>
<dbReference type="PROSITE" id="PS51202">
    <property type="entry name" value="RCK_C"/>
    <property type="match status" value="1"/>
</dbReference>
<dbReference type="PANTHER" id="PTHR32507">
    <property type="entry name" value="NA(+)/H(+) ANTIPORTER 1"/>
    <property type="match status" value="1"/>
</dbReference>